<evidence type="ECO:0000313" key="5">
    <source>
        <dbReference type="EMBL" id="KAB2627174.1"/>
    </source>
</evidence>
<evidence type="ECO:0000259" key="4">
    <source>
        <dbReference type="Pfam" id="PF01915"/>
    </source>
</evidence>
<dbReference type="SUPFAM" id="SSF51445">
    <property type="entry name" value="(Trans)glycosidases"/>
    <property type="match status" value="1"/>
</dbReference>
<dbReference type="OrthoDB" id="416222at2759"/>
<comment type="caution">
    <text evidence="5">The sequence shown here is derived from an EMBL/GenBank/DDBJ whole genome shotgun (WGS) entry which is preliminary data.</text>
</comment>
<dbReference type="PANTHER" id="PTHR30620:SF35">
    <property type="entry name" value="GLYCOSYL HYDROLASE FAMILY PROTEIN"/>
    <property type="match status" value="1"/>
</dbReference>
<evidence type="ECO:0000313" key="6">
    <source>
        <dbReference type="Proteomes" id="UP000327157"/>
    </source>
</evidence>
<dbReference type="PANTHER" id="PTHR30620">
    <property type="entry name" value="PERIPLASMIC BETA-GLUCOSIDASE-RELATED"/>
    <property type="match status" value="1"/>
</dbReference>
<dbReference type="InterPro" id="IPR001764">
    <property type="entry name" value="Glyco_hydro_3_N"/>
</dbReference>
<dbReference type="GO" id="GO:0009251">
    <property type="term" value="P:glucan catabolic process"/>
    <property type="evidence" value="ECO:0007669"/>
    <property type="project" value="TreeGrafter"/>
</dbReference>
<dbReference type="InterPro" id="IPR002772">
    <property type="entry name" value="Glyco_hydro_3_C"/>
</dbReference>
<dbReference type="AlphaFoldDB" id="A0A5N5HUY3"/>
<reference evidence="6" key="2">
    <citation type="submission" date="2019-10" db="EMBL/GenBank/DDBJ databases">
        <title>A de novo genome assembly of a pear dwarfing rootstock.</title>
        <authorList>
            <person name="Wang F."/>
            <person name="Wang J."/>
            <person name="Li S."/>
            <person name="Zhang Y."/>
            <person name="Fang M."/>
            <person name="Ma L."/>
            <person name="Zhao Y."/>
            <person name="Jiang S."/>
        </authorList>
    </citation>
    <scope>NUCLEOTIDE SEQUENCE [LARGE SCALE GENOMIC DNA]</scope>
</reference>
<sequence length="516" mass="56778">MINGFQKGALSSRLGIPMIYRIDAVHGHNNVYNATIFPHNVGLGATRDPELVRRIGSATALEARATGIPYVFAPCIAVCRDPRWGRCYESYSEDHKIVQEMTEIIPGLQGDIPANSQKGAPYVGGNKKVAACAKHFVGDGGTSKGINEYDTVIDQQELLSIHMPAYSDSIIKGVSTVMISYFSWNGKKMHANRDLITDFLRAPLNLRYHFIHFYLISKLVKVMVLINYKEFINDPINLVKNNVVPMDRTDDATGRILLVKFTMGLSENPLADFSLVHELGSQDHRDLAREAVRKFVVLLKNGKNGNITDLVIPLPKKVSKILVVGSHADNLGYQCGGWTIAWQGFSGNNYTIGSTIFGATKSAVDSSTEVIYSENPDGNFVKSNNFAYAIVVVGEHPFTETARDSPNLTMAEPGPIISNVCESVKCIVILITGRPIVIEPYISSIDALVVVWLLGSEGQGITDVLFRDHGFSGKLPRTWFKTVNQLPMNVGDSHYDPLFPSGFGLETESVKELVTR</sequence>
<dbReference type="GO" id="GO:0008422">
    <property type="term" value="F:beta-glucosidase activity"/>
    <property type="evidence" value="ECO:0007669"/>
    <property type="project" value="TreeGrafter"/>
</dbReference>
<reference evidence="5 6" key="3">
    <citation type="submission" date="2019-11" db="EMBL/GenBank/DDBJ databases">
        <title>A de novo genome assembly of a pear dwarfing rootstock.</title>
        <authorList>
            <person name="Wang F."/>
            <person name="Wang J."/>
            <person name="Li S."/>
            <person name="Zhang Y."/>
            <person name="Fang M."/>
            <person name="Ma L."/>
            <person name="Zhao Y."/>
            <person name="Jiang S."/>
        </authorList>
    </citation>
    <scope>NUCLEOTIDE SEQUENCE [LARGE SCALE GENOMIC DNA]</scope>
    <source>
        <strain evidence="5">S2</strain>
        <tissue evidence="5">Leaf</tissue>
    </source>
</reference>
<evidence type="ECO:0000256" key="2">
    <source>
        <dbReference type="ARBA" id="ARBA00023295"/>
    </source>
</evidence>
<keyword evidence="6" id="KW-1185">Reference proteome</keyword>
<dbReference type="Proteomes" id="UP000327157">
    <property type="component" value="Chromosome 2"/>
</dbReference>
<dbReference type="InterPro" id="IPR036962">
    <property type="entry name" value="Glyco_hydro_3_N_sf"/>
</dbReference>
<reference evidence="5 6" key="1">
    <citation type="submission" date="2019-09" db="EMBL/GenBank/DDBJ databases">
        <authorList>
            <person name="Ou C."/>
        </authorList>
    </citation>
    <scope>NUCLEOTIDE SEQUENCE [LARGE SCALE GENOMIC DNA]</scope>
    <source>
        <strain evidence="5">S2</strain>
        <tissue evidence="5">Leaf</tissue>
    </source>
</reference>
<dbReference type="Gene3D" id="3.40.50.1700">
    <property type="entry name" value="Glycoside hydrolase family 3 C-terminal domain"/>
    <property type="match status" value="1"/>
</dbReference>
<dbReference type="Pfam" id="PF00933">
    <property type="entry name" value="Glyco_hydro_3"/>
    <property type="match status" value="1"/>
</dbReference>
<proteinExistence type="predicted"/>
<accession>A0A5N5HUY3</accession>
<keyword evidence="1" id="KW-0378">Hydrolase</keyword>
<keyword evidence="2" id="KW-0326">Glycosidase</keyword>
<dbReference type="Gene3D" id="3.20.20.300">
    <property type="entry name" value="Glycoside hydrolase, family 3, N-terminal domain"/>
    <property type="match status" value="2"/>
</dbReference>
<evidence type="ECO:0000256" key="1">
    <source>
        <dbReference type="ARBA" id="ARBA00022801"/>
    </source>
</evidence>
<dbReference type="SUPFAM" id="SSF52279">
    <property type="entry name" value="Beta-D-glucan exohydrolase, C-terminal domain"/>
    <property type="match status" value="1"/>
</dbReference>
<dbReference type="InterPro" id="IPR036881">
    <property type="entry name" value="Glyco_hydro_3_C_sf"/>
</dbReference>
<dbReference type="Pfam" id="PF01915">
    <property type="entry name" value="Glyco_hydro_3_C"/>
    <property type="match status" value="1"/>
</dbReference>
<protein>
    <submittedName>
        <fullName evidence="5">Lysosomal beta glucosidase-like</fullName>
    </submittedName>
</protein>
<name>A0A5N5HUY3_9ROSA</name>
<feature type="domain" description="Glycoside hydrolase family 3 C-terminal" evidence="4">
    <location>
        <begin position="296"/>
        <end position="506"/>
    </location>
</feature>
<dbReference type="FunFam" id="3.40.50.1700:FF:000002">
    <property type="entry name" value="Glycosyl hydrolase family protein"/>
    <property type="match status" value="1"/>
</dbReference>
<dbReference type="InterPro" id="IPR051915">
    <property type="entry name" value="Cellulose_Degrad_GH3"/>
</dbReference>
<dbReference type="PRINTS" id="PR00133">
    <property type="entry name" value="GLHYDRLASE3"/>
</dbReference>
<dbReference type="EMBL" id="SMOL01000157">
    <property type="protein sequence ID" value="KAB2627174.1"/>
    <property type="molecule type" value="Genomic_DNA"/>
</dbReference>
<dbReference type="InterPro" id="IPR017853">
    <property type="entry name" value="GH"/>
</dbReference>
<feature type="domain" description="Glycoside hydrolase family 3 N-terminal" evidence="3">
    <location>
        <begin position="6"/>
        <end position="205"/>
    </location>
</feature>
<gene>
    <name evidence="5" type="ORF">D8674_020792</name>
</gene>
<evidence type="ECO:0000259" key="3">
    <source>
        <dbReference type="Pfam" id="PF00933"/>
    </source>
</evidence>
<organism evidence="5 6">
    <name type="scientific">Pyrus ussuriensis x Pyrus communis</name>
    <dbReference type="NCBI Taxonomy" id="2448454"/>
    <lineage>
        <taxon>Eukaryota</taxon>
        <taxon>Viridiplantae</taxon>
        <taxon>Streptophyta</taxon>
        <taxon>Embryophyta</taxon>
        <taxon>Tracheophyta</taxon>
        <taxon>Spermatophyta</taxon>
        <taxon>Magnoliopsida</taxon>
        <taxon>eudicotyledons</taxon>
        <taxon>Gunneridae</taxon>
        <taxon>Pentapetalae</taxon>
        <taxon>rosids</taxon>
        <taxon>fabids</taxon>
        <taxon>Rosales</taxon>
        <taxon>Rosaceae</taxon>
        <taxon>Amygdaloideae</taxon>
        <taxon>Maleae</taxon>
        <taxon>Pyrus</taxon>
    </lineage>
</organism>